<dbReference type="Proteomes" id="UP000887565">
    <property type="component" value="Unplaced"/>
</dbReference>
<proteinExistence type="predicted"/>
<evidence type="ECO:0000313" key="2">
    <source>
        <dbReference type="WBParaSite" id="nRc.2.0.1.t41198-RA"/>
    </source>
</evidence>
<keyword evidence="1" id="KW-1185">Reference proteome</keyword>
<protein>
    <submittedName>
        <fullName evidence="2">Uncharacterized protein</fullName>
    </submittedName>
</protein>
<sequence>MIKGKAKEEKGNNTQLKPKLVLIGSILLNTIGANVCSRDTGGEAKISNSRNVPKTSVDLVAASKDNPLAKKISVENPMITETPLNIWTVRAIAAIANALTGARRKSCKAFFSDNFSFRFRFSTNKESNNSKDLRPRFSSLADKMRARGDSWAKVTTINITKDVIVVKPGITNYHQREVAKTSGQF</sequence>
<name>A0A915KUD9_ROMCU</name>
<dbReference type="WBParaSite" id="nRc.2.0.1.t41198-RA">
    <property type="protein sequence ID" value="nRc.2.0.1.t41198-RA"/>
    <property type="gene ID" value="nRc.2.0.1.g41198"/>
</dbReference>
<accession>A0A915KUD9</accession>
<reference evidence="2" key="1">
    <citation type="submission" date="2022-11" db="UniProtKB">
        <authorList>
            <consortium name="WormBaseParasite"/>
        </authorList>
    </citation>
    <scope>IDENTIFICATION</scope>
</reference>
<organism evidence="1 2">
    <name type="scientific">Romanomermis culicivorax</name>
    <name type="common">Nematode worm</name>
    <dbReference type="NCBI Taxonomy" id="13658"/>
    <lineage>
        <taxon>Eukaryota</taxon>
        <taxon>Metazoa</taxon>
        <taxon>Ecdysozoa</taxon>
        <taxon>Nematoda</taxon>
        <taxon>Enoplea</taxon>
        <taxon>Dorylaimia</taxon>
        <taxon>Mermithida</taxon>
        <taxon>Mermithoidea</taxon>
        <taxon>Mermithidae</taxon>
        <taxon>Romanomermis</taxon>
    </lineage>
</organism>
<evidence type="ECO:0000313" key="1">
    <source>
        <dbReference type="Proteomes" id="UP000887565"/>
    </source>
</evidence>
<dbReference type="AlphaFoldDB" id="A0A915KUD9"/>